<comment type="caution">
    <text evidence="1">The sequence shown here is derived from an EMBL/GenBank/DDBJ whole genome shotgun (WGS) entry which is preliminary data.</text>
</comment>
<reference evidence="1" key="1">
    <citation type="submission" date="2019-08" db="EMBL/GenBank/DDBJ databases">
        <authorList>
            <person name="Kucharzyk K."/>
            <person name="Murdoch R.W."/>
            <person name="Higgins S."/>
            <person name="Loffler F."/>
        </authorList>
    </citation>
    <scope>NUCLEOTIDE SEQUENCE</scope>
</reference>
<sequence length="138" mass="15783">MKICLHLFAGDDDILRYIMLKLRRDARIERHAGKVRADAVFTKPVIDEIDSVVNLIPEGDAVVSPNPNLVRADLNQRFEHLIAGEELIAQDGDEGFFCIRFHILPQRRLFNPLSEDWNLATSHCTCFVYYPRNAMAST</sequence>
<name>A0A645CX90_9ZZZZ</name>
<evidence type="ECO:0000313" key="1">
    <source>
        <dbReference type="EMBL" id="MPM81529.1"/>
    </source>
</evidence>
<gene>
    <name evidence="1" type="ORF">SDC9_128583</name>
</gene>
<dbReference type="EMBL" id="VSSQ01030850">
    <property type="protein sequence ID" value="MPM81529.1"/>
    <property type="molecule type" value="Genomic_DNA"/>
</dbReference>
<organism evidence="1">
    <name type="scientific">bioreactor metagenome</name>
    <dbReference type="NCBI Taxonomy" id="1076179"/>
    <lineage>
        <taxon>unclassified sequences</taxon>
        <taxon>metagenomes</taxon>
        <taxon>ecological metagenomes</taxon>
    </lineage>
</organism>
<accession>A0A645CX90</accession>
<dbReference type="AlphaFoldDB" id="A0A645CX90"/>
<protein>
    <submittedName>
        <fullName evidence="1">Uncharacterized protein</fullName>
    </submittedName>
</protein>
<proteinExistence type="predicted"/>